<keyword evidence="6" id="KW-1185">Reference proteome</keyword>
<dbReference type="Pfam" id="PF24681">
    <property type="entry name" value="Kelch_KLHDC2_KLHL20_DRC7"/>
    <property type="match status" value="2"/>
</dbReference>
<gene>
    <name evidence="4" type="ORF">IscW_ISCW011124</name>
</gene>
<dbReference type="PANTHER" id="PTHR45632">
    <property type="entry name" value="LD33804P"/>
    <property type="match status" value="1"/>
</dbReference>
<dbReference type="EMBL" id="ABJB010399346">
    <property type="status" value="NOT_ANNOTATED_CDS"/>
    <property type="molecule type" value="Genomic_DNA"/>
</dbReference>
<feature type="region of interest" description="Disordered" evidence="3">
    <location>
        <begin position="1"/>
        <end position="41"/>
    </location>
</feature>
<reference evidence="5" key="2">
    <citation type="submission" date="2020-05" db="UniProtKB">
        <authorList>
            <consortium name="EnsemblMetazoa"/>
        </authorList>
    </citation>
    <scope>IDENTIFICATION</scope>
    <source>
        <strain evidence="5">wikel</strain>
    </source>
</reference>
<proteinExistence type="predicted"/>
<evidence type="ECO:0000313" key="6">
    <source>
        <dbReference type="Proteomes" id="UP000001555"/>
    </source>
</evidence>
<dbReference type="EMBL" id="ABJB010128823">
    <property type="status" value="NOT_ANNOTATED_CDS"/>
    <property type="molecule type" value="Genomic_DNA"/>
</dbReference>
<dbReference type="OrthoDB" id="6483596at2759"/>
<dbReference type="VEuPathDB" id="VectorBase:ISCP_029631"/>
<dbReference type="SMART" id="SM00612">
    <property type="entry name" value="Kelch"/>
    <property type="match status" value="8"/>
</dbReference>
<dbReference type="EMBL" id="ABJB010858327">
    <property type="status" value="NOT_ANNOTATED_CDS"/>
    <property type="molecule type" value="Genomic_DNA"/>
</dbReference>
<dbReference type="EMBL" id="ABJB010120763">
    <property type="status" value="NOT_ANNOTATED_CDS"/>
    <property type="molecule type" value="Genomic_DNA"/>
</dbReference>
<dbReference type="EMBL" id="ABJB010574955">
    <property type="status" value="NOT_ANNOTATED_CDS"/>
    <property type="molecule type" value="Genomic_DNA"/>
</dbReference>
<dbReference type="EMBL" id="ABJB010662129">
    <property type="status" value="NOT_ANNOTATED_CDS"/>
    <property type="molecule type" value="Genomic_DNA"/>
</dbReference>
<dbReference type="GO" id="GO:0043161">
    <property type="term" value="P:proteasome-mediated ubiquitin-dependent protein catabolic process"/>
    <property type="evidence" value="ECO:0000318"/>
    <property type="project" value="GO_Central"/>
</dbReference>
<dbReference type="EMBL" id="ABJB011008628">
    <property type="status" value="NOT_ANNOTATED_CDS"/>
    <property type="molecule type" value="Genomic_DNA"/>
</dbReference>
<dbReference type="Gene3D" id="2.120.10.80">
    <property type="entry name" value="Kelch-type beta propeller"/>
    <property type="match status" value="3"/>
</dbReference>
<dbReference type="EMBL" id="ABJB010500663">
    <property type="status" value="NOT_ANNOTATED_CDS"/>
    <property type="molecule type" value="Genomic_DNA"/>
</dbReference>
<protein>
    <submittedName>
        <fullName evidence="4 5">Uncharacterized protein</fullName>
    </submittedName>
</protein>
<sequence>MSSDKGKKSASGPNLSPKAPNSGGKKSPQKNPSPGQAAQEVSLVDKVQNSDSAVVVVLGGIDLHQPDDFSVGKSALVFKPQLNQWLSFEPLPEPRNYHAVVFYGGCIYVLGGYNPQDVIKEEPRSQRSVFRFIVKSRQWDRVADMRHARACLGATVVHEKIMAVGGKDDHAEILQSVEVYNPASDTWVMYKNLPIPIMGCGVAFLSGMVYVVGGVTTKRQVFTGMVPAEVLSTVYATDPDERAWVRRPSLPEPRAYTTALTIHHELWIVGGLKTAGRDPAVFSNVTEVLAFDSLRGLAAVTLPPESVDSTPTPKVSDKDRSLEEVEVPADTRRVPRDAGDLDDGEQPAVSIQLILELCTFQGAWPPSKLELDSSTFLGVGELKLRTPMSRPSLPRFYHYVPVAPTNDPHHGITVKVDDDFQKTKEVLGLRDAIGLPAFAKKLRRVRKIQDETLPVILTFGGLDPRDPLNYANGSRIQGLYYPENRDIVDTALTDVSPLVFRRVVLHYHVLKNRWDLCGMMPEPRSYHGAVLIGGTVYITGGFDPETRKCGELVASKTTFAYDLETMEWSRKADMISARAAHGATACLDKVYVFGGRGRLGRALTSTEVYDPGSDSWKEVTPLDIARMAVGCAVVDDKIFLVGGMTPETGDLHRAVDRVDVYDVHSHTWSAGEPLPKPRAFPGAASVGGKLWLLGGCYDNSEPGLPLVSLRDVDVLEPGGSWQHRGCTVHSRHAAAVAIADTNIYVIGGTSSVLNGPLKRPEVYLQLDDCYRFPAEYPEAMTGIAAVSIPPKTVTFRSQSLTCMIQERLAE</sequence>
<feature type="region of interest" description="Disordered" evidence="3">
    <location>
        <begin position="303"/>
        <end position="343"/>
    </location>
</feature>
<dbReference type="VEuPathDB" id="VectorBase:ISCW011124"/>
<dbReference type="InParanoid" id="B7Q735"/>
<dbReference type="InterPro" id="IPR006652">
    <property type="entry name" value="Kelch_1"/>
</dbReference>
<dbReference type="PaxDb" id="6945-B7Q735"/>
<dbReference type="AlphaFoldDB" id="B7Q735"/>
<dbReference type="SUPFAM" id="SSF117281">
    <property type="entry name" value="Kelch motif"/>
    <property type="match status" value="3"/>
</dbReference>
<reference evidence="4 6" key="1">
    <citation type="submission" date="2008-03" db="EMBL/GenBank/DDBJ databases">
        <title>Annotation of Ixodes scapularis.</title>
        <authorList>
            <consortium name="Ixodes scapularis Genome Project Consortium"/>
            <person name="Caler E."/>
            <person name="Hannick L.I."/>
            <person name="Bidwell S."/>
            <person name="Joardar V."/>
            <person name="Thiagarajan M."/>
            <person name="Amedeo P."/>
            <person name="Galinsky K.J."/>
            <person name="Schobel S."/>
            <person name="Inman J."/>
            <person name="Hostetler J."/>
            <person name="Miller J."/>
            <person name="Hammond M."/>
            <person name="Megy K."/>
            <person name="Lawson D."/>
            <person name="Kodira C."/>
            <person name="Sutton G."/>
            <person name="Meyer J."/>
            <person name="Hill C.A."/>
            <person name="Birren B."/>
            <person name="Nene V."/>
            <person name="Collins F."/>
            <person name="Alarcon-Chaidez F."/>
            <person name="Wikel S."/>
            <person name="Strausberg R."/>
        </authorList>
    </citation>
    <scope>NUCLEOTIDE SEQUENCE [LARGE SCALE GENOMIC DNA]</scope>
    <source>
        <strain evidence="6">Wikel</strain>
        <strain evidence="4">Wikel colony</strain>
    </source>
</reference>
<dbReference type="Proteomes" id="UP000001555">
    <property type="component" value="Unassembled WGS sequence"/>
</dbReference>
<dbReference type="VEuPathDB" id="VectorBase:ISCP_007288"/>
<dbReference type="EMBL" id="DS872016">
    <property type="protein sequence ID" value="EEC14657.1"/>
    <property type="molecule type" value="Genomic_DNA"/>
</dbReference>
<name>B7Q735_IXOSC</name>
<dbReference type="GO" id="GO:0031463">
    <property type="term" value="C:Cul3-RING ubiquitin ligase complex"/>
    <property type="evidence" value="ECO:0000318"/>
    <property type="project" value="GO_Central"/>
</dbReference>
<keyword evidence="2" id="KW-0677">Repeat</keyword>
<organism>
    <name type="scientific">Ixodes scapularis</name>
    <name type="common">Black-legged tick</name>
    <name type="synonym">Deer tick</name>
    <dbReference type="NCBI Taxonomy" id="6945"/>
    <lineage>
        <taxon>Eukaryota</taxon>
        <taxon>Metazoa</taxon>
        <taxon>Ecdysozoa</taxon>
        <taxon>Arthropoda</taxon>
        <taxon>Chelicerata</taxon>
        <taxon>Arachnida</taxon>
        <taxon>Acari</taxon>
        <taxon>Parasitiformes</taxon>
        <taxon>Ixodida</taxon>
        <taxon>Ixodoidea</taxon>
        <taxon>Ixodidae</taxon>
        <taxon>Ixodinae</taxon>
        <taxon>Ixodes</taxon>
    </lineage>
</organism>
<evidence type="ECO:0000256" key="2">
    <source>
        <dbReference type="ARBA" id="ARBA00022737"/>
    </source>
</evidence>
<evidence type="ECO:0000256" key="1">
    <source>
        <dbReference type="ARBA" id="ARBA00022441"/>
    </source>
</evidence>
<dbReference type="HOGENOM" id="CLU_348268_0_0_1"/>
<dbReference type="PANTHER" id="PTHR45632:SF3">
    <property type="entry name" value="KELCH-LIKE PROTEIN 32"/>
    <property type="match status" value="1"/>
</dbReference>
<evidence type="ECO:0000256" key="3">
    <source>
        <dbReference type="SAM" id="MobiDB-lite"/>
    </source>
</evidence>
<dbReference type="STRING" id="6945.B7Q735"/>
<keyword evidence="1" id="KW-0880">Kelch repeat</keyword>
<accession>B7Q735</accession>
<evidence type="ECO:0000313" key="5">
    <source>
        <dbReference type="EnsemblMetazoa" id="ISCW011124-PA"/>
    </source>
</evidence>
<evidence type="ECO:0000313" key="4">
    <source>
        <dbReference type="EMBL" id="EEC14657.1"/>
    </source>
</evidence>
<dbReference type="InterPro" id="IPR015915">
    <property type="entry name" value="Kelch-typ_b-propeller"/>
</dbReference>
<dbReference type="GO" id="GO:0005737">
    <property type="term" value="C:cytoplasm"/>
    <property type="evidence" value="ECO:0000318"/>
    <property type="project" value="GO_Central"/>
</dbReference>
<dbReference type="EMBL" id="ABJB010675563">
    <property type="status" value="NOT_ANNOTATED_CDS"/>
    <property type="molecule type" value="Genomic_DNA"/>
</dbReference>
<dbReference type="VEuPathDB" id="VectorBase:ISCI011124"/>
<dbReference type="EnsemblMetazoa" id="ISCW011124-RA">
    <property type="protein sequence ID" value="ISCW011124-PA"/>
    <property type="gene ID" value="ISCW011124"/>
</dbReference>
<dbReference type="EMBL" id="ABJB010186399">
    <property type="status" value="NOT_ANNOTATED_CDS"/>
    <property type="molecule type" value="Genomic_DNA"/>
</dbReference>
<dbReference type="GO" id="GO:1990756">
    <property type="term" value="F:ubiquitin-like ligase-substrate adaptor activity"/>
    <property type="evidence" value="ECO:0000318"/>
    <property type="project" value="GO_Central"/>
</dbReference>
<feature type="compositionally biased region" description="Basic and acidic residues" evidence="3">
    <location>
        <begin position="315"/>
        <end position="339"/>
    </location>
</feature>